<evidence type="ECO:0000256" key="1">
    <source>
        <dbReference type="SAM" id="MobiDB-lite"/>
    </source>
</evidence>
<gene>
    <name evidence="2" type="ORF">SLEP1_g9042</name>
</gene>
<reference evidence="2 3" key="1">
    <citation type="journal article" date="2021" name="Commun. Biol.">
        <title>The genome of Shorea leprosula (Dipterocarpaceae) highlights the ecological relevance of drought in aseasonal tropical rainforests.</title>
        <authorList>
            <person name="Ng K.K.S."/>
            <person name="Kobayashi M.J."/>
            <person name="Fawcett J.A."/>
            <person name="Hatakeyama M."/>
            <person name="Paape T."/>
            <person name="Ng C.H."/>
            <person name="Ang C.C."/>
            <person name="Tnah L.H."/>
            <person name="Lee C.T."/>
            <person name="Nishiyama T."/>
            <person name="Sese J."/>
            <person name="O'Brien M.J."/>
            <person name="Copetti D."/>
            <person name="Mohd Noor M.I."/>
            <person name="Ong R.C."/>
            <person name="Putra M."/>
            <person name="Sireger I.Z."/>
            <person name="Indrioko S."/>
            <person name="Kosugi Y."/>
            <person name="Izuno A."/>
            <person name="Isagi Y."/>
            <person name="Lee S.L."/>
            <person name="Shimizu K.K."/>
        </authorList>
    </citation>
    <scope>NUCLEOTIDE SEQUENCE [LARGE SCALE GENOMIC DNA]</scope>
    <source>
        <strain evidence="2">214</strain>
    </source>
</reference>
<feature type="region of interest" description="Disordered" evidence="1">
    <location>
        <begin position="32"/>
        <end position="51"/>
    </location>
</feature>
<proteinExistence type="predicted"/>
<dbReference type="Pfam" id="PF21737">
    <property type="entry name" value="DUF6865"/>
    <property type="match status" value="1"/>
</dbReference>
<organism evidence="2 3">
    <name type="scientific">Rubroshorea leprosula</name>
    <dbReference type="NCBI Taxonomy" id="152421"/>
    <lineage>
        <taxon>Eukaryota</taxon>
        <taxon>Viridiplantae</taxon>
        <taxon>Streptophyta</taxon>
        <taxon>Embryophyta</taxon>
        <taxon>Tracheophyta</taxon>
        <taxon>Spermatophyta</taxon>
        <taxon>Magnoliopsida</taxon>
        <taxon>eudicotyledons</taxon>
        <taxon>Gunneridae</taxon>
        <taxon>Pentapetalae</taxon>
        <taxon>rosids</taxon>
        <taxon>malvids</taxon>
        <taxon>Malvales</taxon>
        <taxon>Dipterocarpaceae</taxon>
        <taxon>Rubroshorea</taxon>
    </lineage>
</organism>
<dbReference type="AlphaFoldDB" id="A0AAV5I9L3"/>
<accession>A0AAV5I9L3</accession>
<evidence type="ECO:0000313" key="2">
    <source>
        <dbReference type="EMBL" id="GKU95720.1"/>
    </source>
</evidence>
<name>A0AAV5I9L3_9ROSI</name>
<sequence>MDTRPPCAKVSRELARELLIAISYCSPENVLNSGFQPENTNKTNGVSLANGDGAERYRSELISISYAESPDALTPPVAPRNHLA</sequence>
<protein>
    <submittedName>
        <fullName evidence="2">Uncharacterized protein</fullName>
    </submittedName>
</protein>
<keyword evidence="3" id="KW-1185">Reference proteome</keyword>
<dbReference type="InterPro" id="IPR049198">
    <property type="entry name" value="DUF6865"/>
</dbReference>
<dbReference type="PANTHER" id="PTHR35282:SF11">
    <property type="entry name" value="EG5651"/>
    <property type="match status" value="1"/>
</dbReference>
<dbReference type="PANTHER" id="PTHR35282">
    <property type="entry name" value="F5D14.24 PROTEIN"/>
    <property type="match status" value="1"/>
</dbReference>
<dbReference type="EMBL" id="BPVZ01000009">
    <property type="protein sequence ID" value="GKU95720.1"/>
    <property type="molecule type" value="Genomic_DNA"/>
</dbReference>
<evidence type="ECO:0000313" key="3">
    <source>
        <dbReference type="Proteomes" id="UP001054252"/>
    </source>
</evidence>
<comment type="caution">
    <text evidence="2">The sequence shown here is derived from an EMBL/GenBank/DDBJ whole genome shotgun (WGS) entry which is preliminary data.</text>
</comment>
<dbReference type="Proteomes" id="UP001054252">
    <property type="component" value="Unassembled WGS sequence"/>
</dbReference>
<feature type="compositionally biased region" description="Polar residues" evidence="1">
    <location>
        <begin position="32"/>
        <end position="47"/>
    </location>
</feature>